<proteinExistence type="predicted"/>
<name>A0A8G2BLU1_9PROT</name>
<evidence type="ECO:0000256" key="1">
    <source>
        <dbReference type="SAM" id="Phobius"/>
    </source>
</evidence>
<comment type="caution">
    <text evidence="2">The sequence shown here is derived from an EMBL/GenBank/DDBJ whole genome shotgun (WGS) entry which is preliminary data.</text>
</comment>
<keyword evidence="1" id="KW-0812">Transmembrane</keyword>
<sequence>MRWAGHGHVGAALMQIGILIAVNLGLWGVVLLMAMKFAGVFGDPVAGQ</sequence>
<feature type="transmembrane region" description="Helical" evidence="1">
    <location>
        <begin position="12"/>
        <end position="34"/>
    </location>
</feature>
<organism evidence="2 3">
    <name type="scientific">Thalassobaculum litoreum DSM 18839</name>
    <dbReference type="NCBI Taxonomy" id="1123362"/>
    <lineage>
        <taxon>Bacteria</taxon>
        <taxon>Pseudomonadati</taxon>
        <taxon>Pseudomonadota</taxon>
        <taxon>Alphaproteobacteria</taxon>
        <taxon>Rhodospirillales</taxon>
        <taxon>Thalassobaculaceae</taxon>
        <taxon>Thalassobaculum</taxon>
    </lineage>
</organism>
<dbReference type="AlphaFoldDB" id="A0A8G2BLU1"/>
<gene>
    <name evidence="2" type="ORF">SAMN05660686_03049</name>
</gene>
<evidence type="ECO:0000313" key="3">
    <source>
        <dbReference type="Proteomes" id="UP000198615"/>
    </source>
</evidence>
<dbReference type="Proteomes" id="UP000198615">
    <property type="component" value="Unassembled WGS sequence"/>
</dbReference>
<protein>
    <submittedName>
        <fullName evidence="2">Uncharacterized protein</fullName>
    </submittedName>
</protein>
<keyword evidence="1" id="KW-0472">Membrane</keyword>
<dbReference type="EMBL" id="FNBW01000009">
    <property type="protein sequence ID" value="SDG01666.1"/>
    <property type="molecule type" value="Genomic_DNA"/>
</dbReference>
<evidence type="ECO:0000313" key="2">
    <source>
        <dbReference type="EMBL" id="SDG01666.1"/>
    </source>
</evidence>
<keyword evidence="3" id="KW-1185">Reference proteome</keyword>
<keyword evidence="1" id="KW-1133">Transmembrane helix</keyword>
<reference evidence="2 3" key="1">
    <citation type="submission" date="2016-10" db="EMBL/GenBank/DDBJ databases">
        <authorList>
            <person name="Varghese N."/>
            <person name="Submissions S."/>
        </authorList>
    </citation>
    <scope>NUCLEOTIDE SEQUENCE [LARGE SCALE GENOMIC DNA]</scope>
    <source>
        <strain evidence="2 3">DSM 18839</strain>
    </source>
</reference>
<accession>A0A8G2BLU1</accession>